<dbReference type="EMBL" id="JAULSO010000002">
    <property type="protein sequence ID" value="KAK3688674.1"/>
    <property type="molecule type" value="Genomic_DNA"/>
</dbReference>
<sequence>MADLVDAMWGPQPEEAQKKRLQLLDGYIGHCEKETSFACESSSTNPTTRANLLKAIQSLKAKPKETRVTLRANGSAIATEGVDPFPLPLAVQLTYATACLSPGTVGGDIFHPSWKESESLAKYIDRVYPRMTDPIQDTRTVRIHKLSASYLDTYATVKLRWTNQLTDHLILLKGDGWKSLYIFRHPAFLRHSIEILGAHNPDLDQSTDEALSLGCLPPLLLRETLMTFDLIFPSAGDRPSRVILEREVERNGLDPYFLKSSPLQHEHHNNFRDALDPDDVRSLYEKYPHWGDRLYDLWKEADDPTPVTSVERWTEARRNPRFTYWCTVVSVSLAIAFGMIATTLGAVQVWISYCAWVADSTRPLCGARP</sequence>
<reference evidence="2" key="1">
    <citation type="journal article" date="2023" name="Mol. Phylogenet. Evol.">
        <title>Genome-scale phylogeny and comparative genomics of the fungal order Sordariales.</title>
        <authorList>
            <person name="Hensen N."/>
            <person name="Bonometti L."/>
            <person name="Westerberg I."/>
            <person name="Brannstrom I.O."/>
            <person name="Guillou S."/>
            <person name="Cros-Aarteil S."/>
            <person name="Calhoun S."/>
            <person name="Haridas S."/>
            <person name="Kuo A."/>
            <person name="Mondo S."/>
            <person name="Pangilinan J."/>
            <person name="Riley R."/>
            <person name="LaButti K."/>
            <person name="Andreopoulos B."/>
            <person name="Lipzen A."/>
            <person name="Chen C."/>
            <person name="Yan M."/>
            <person name="Daum C."/>
            <person name="Ng V."/>
            <person name="Clum A."/>
            <person name="Steindorff A."/>
            <person name="Ohm R.A."/>
            <person name="Martin F."/>
            <person name="Silar P."/>
            <person name="Natvig D.O."/>
            <person name="Lalanne C."/>
            <person name="Gautier V."/>
            <person name="Ament-Velasquez S.L."/>
            <person name="Kruys A."/>
            <person name="Hutchinson M.I."/>
            <person name="Powell A.J."/>
            <person name="Barry K."/>
            <person name="Miller A.N."/>
            <person name="Grigoriev I.V."/>
            <person name="Debuchy R."/>
            <person name="Gladieux P."/>
            <person name="Hiltunen Thoren M."/>
            <person name="Johannesson H."/>
        </authorList>
    </citation>
    <scope>NUCLEOTIDE SEQUENCE</scope>
    <source>
        <strain evidence="2">CBS 314.62</strain>
    </source>
</reference>
<accession>A0AAE0X9R5</accession>
<evidence type="ECO:0000313" key="3">
    <source>
        <dbReference type="Proteomes" id="UP001270362"/>
    </source>
</evidence>
<evidence type="ECO:0000256" key="1">
    <source>
        <dbReference type="SAM" id="Phobius"/>
    </source>
</evidence>
<name>A0AAE0X9R5_9PEZI</name>
<gene>
    <name evidence="2" type="ORF">B0T22DRAFT_160683</name>
</gene>
<keyword evidence="1" id="KW-0472">Membrane</keyword>
<dbReference type="AlphaFoldDB" id="A0AAE0X9R5"/>
<dbReference type="Proteomes" id="UP001270362">
    <property type="component" value="Unassembled WGS sequence"/>
</dbReference>
<protein>
    <submittedName>
        <fullName evidence="2">Uncharacterized protein</fullName>
    </submittedName>
</protein>
<comment type="caution">
    <text evidence="2">The sequence shown here is derived from an EMBL/GenBank/DDBJ whole genome shotgun (WGS) entry which is preliminary data.</text>
</comment>
<reference evidence="2" key="2">
    <citation type="submission" date="2023-06" db="EMBL/GenBank/DDBJ databases">
        <authorList>
            <consortium name="Lawrence Berkeley National Laboratory"/>
            <person name="Haridas S."/>
            <person name="Hensen N."/>
            <person name="Bonometti L."/>
            <person name="Westerberg I."/>
            <person name="Brannstrom I.O."/>
            <person name="Guillou S."/>
            <person name="Cros-Aarteil S."/>
            <person name="Calhoun S."/>
            <person name="Kuo A."/>
            <person name="Mondo S."/>
            <person name="Pangilinan J."/>
            <person name="Riley R."/>
            <person name="Labutti K."/>
            <person name="Andreopoulos B."/>
            <person name="Lipzen A."/>
            <person name="Chen C."/>
            <person name="Yanf M."/>
            <person name="Daum C."/>
            <person name="Ng V."/>
            <person name="Clum A."/>
            <person name="Steindorff A."/>
            <person name="Ohm R."/>
            <person name="Martin F."/>
            <person name="Silar P."/>
            <person name="Natvig D."/>
            <person name="Lalanne C."/>
            <person name="Gautier V."/>
            <person name="Ament-Velasquez S.L."/>
            <person name="Kruys A."/>
            <person name="Hutchinson M.I."/>
            <person name="Powell A.J."/>
            <person name="Barry K."/>
            <person name="Miller A.N."/>
            <person name="Grigoriev I.V."/>
            <person name="Debuchy R."/>
            <person name="Gladieux P."/>
            <person name="Thoren M.H."/>
            <person name="Johannesson H."/>
        </authorList>
    </citation>
    <scope>NUCLEOTIDE SEQUENCE</scope>
    <source>
        <strain evidence="2">CBS 314.62</strain>
    </source>
</reference>
<organism evidence="2 3">
    <name type="scientific">Podospora appendiculata</name>
    <dbReference type="NCBI Taxonomy" id="314037"/>
    <lineage>
        <taxon>Eukaryota</taxon>
        <taxon>Fungi</taxon>
        <taxon>Dikarya</taxon>
        <taxon>Ascomycota</taxon>
        <taxon>Pezizomycotina</taxon>
        <taxon>Sordariomycetes</taxon>
        <taxon>Sordariomycetidae</taxon>
        <taxon>Sordariales</taxon>
        <taxon>Podosporaceae</taxon>
        <taxon>Podospora</taxon>
    </lineage>
</organism>
<evidence type="ECO:0000313" key="2">
    <source>
        <dbReference type="EMBL" id="KAK3688674.1"/>
    </source>
</evidence>
<keyword evidence="3" id="KW-1185">Reference proteome</keyword>
<proteinExistence type="predicted"/>
<keyword evidence="1" id="KW-0812">Transmembrane</keyword>
<keyword evidence="1" id="KW-1133">Transmembrane helix</keyword>
<feature type="transmembrane region" description="Helical" evidence="1">
    <location>
        <begin position="322"/>
        <end position="351"/>
    </location>
</feature>